<keyword evidence="1" id="KW-1133">Transmembrane helix</keyword>
<feature type="transmembrane region" description="Helical" evidence="1">
    <location>
        <begin position="6"/>
        <end position="30"/>
    </location>
</feature>
<feature type="transmembrane region" description="Helical" evidence="1">
    <location>
        <begin position="76"/>
        <end position="96"/>
    </location>
</feature>
<feature type="domain" description="GGDEF" evidence="3">
    <location>
        <begin position="275"/>
        <end position="407"/>
    </location>
</feature>
<dbReference type="InterPro" id="IPR000160">
    <property type="entry name" value="GGDEF_dom"/>
</dbReference>
<dbReference type="Pfam" id="PF00563">
    <property type="entry name" value="EAL"/>
    <property type="match status" value="1"/>
</dbReference>
<dbReference type="SUPFAM" id="SSF55073">
    <property type="entry name" value="Nucleotide cyclase"/>
    <property type="match status" value="1"/>
</dbReference>
<dbReference type="InterPro" id="IPR005330">
    <property type="entry name" value="MHYT_dom"/>
</dbReference>
<dbReference type="InterPro" id="IPR029787">
    <property type="entry name" value="Nucleotide_cyclase"/>
</dbReference>
<feature type="transmembrane region" description="Helical" evidence="1">
    <location>
        <begin position="212"/>
        <end position="237"/>
    </location>
</feature>
<feature type="transmembrane region" description="Helical" evidence="1">
    <location>
        <begin position="42"/>
        <end position="70"/>
    </location>
</feature>
<dbReference type="Proteomes" id="UP000683139">
    <property type="component" value="Unassembled WGS sequence"/>
</dbReference>
<evidence type="ECO:0000256" key="1">
    <source>
        <dbReference type="PROSITE-ProRule" id="PRU00244"/>
    </source>
</evidence>
<dbReference type="EMBL" id="BOSE01000007">
    <property type="protein sequence ID" value="GIP17970.1"/>
    <property type="molecule type" value="Genomic_DNA"/>
</dbReference>
<dbReference type="CDD" id="cd01949">
    <property type="entry name" value="GGDEF"/>
    <property type="match status" value="1"/>
</dbReference>
<evidence type="ECO:0000259" key="4">
    <source>
        <dbReference type="PROSITE" id="PS50924"/>
    </source>
</evidence>
<accession>A0A919YQT4</accession>
<protein>
    <submittedName>
        <fullName evidence="5">Signaling protein</fullName>
    </submittedName>
</protein>
<feature type="transmembrane region" description="Helical" evidence="1">
    <location>
        <begin position="108"/>
        <end position="127"/>
    </location>
</feature>
<dbReference type="AlphaFoldDB" id="A0A919YQT4"/>
<keyword evidence="1" id="KW-0472">Membrane</keyword>
<dbReference type="InterPro" id="IPR052155">
    <property type="entry name" value="Biofilm_reg_signaling"/>
</dbReference>
<feature type="transmembrane region" description="Helical" evidence="1">
    <location>
        <begin position="172"/>
        <end position="192"/>
    </location>
</feature>
<proteinExistence type="predicted"/>
<dbReference type="InterPro" id="IPR043128">
    <property type="entry name" value="Rev_trsase/Diguanyl_cyclase"/>
</dbReference>
<dbReference type="RefSeq" id="WP_213517845.1">
    <property type="nucleotide sequence ID" value="NZ_BOSE01000007.1"/>
</dbReference>
<feature type="transmembrane region" description="Helical" evidence="1">
    <location>
        <begin position="142"/>
        <end position="163"/>
    </location>
</feature>
<evidence type="ECO:0000259" key="3">
    <source>
        <dbReference type="PROSITE" id="PS50887"/>
    </source>
</evidence>
<evidence type="ECO:0000313" key="5">
    <source>
        <dbReference type="EMBL" id="GIP17970.1"/>
    </source>
</evidence>
<dbReference type="SMART" id="SM00052">
    <property type="entry name" value="EAL"/>
    <property type="match status" value="1"/>
</dbReference>
<dbReference type="GO" id="GO:0016020">
    <property type="term" value="C:membrane"/>
    <property type="evidence" value="ECO:0007669"/>
    <property type="project" value="UniProtKB-UniRule"/>
</dbReference>
<evidence type="ECO:0000313" key="6">
    <source>
        <dbReference type="Proteomes" id="UP000683139"/>
    </source>
</evidence>
<dbReference type="NCBIfam" id="TIGR00254">
    <property type="entry name" value="GGDEF"/>
    <property type="match status" value="1"/>
</dbReference>
<dbReference type="InterPro" id="IPR001633">
    <property type="entry name" value="EAL_dom"/>
</dbReference>
<dbReference type="Pfam" id="PF03707">
    <property type="entry name" value="MHYT"/>
    <property type="match status" value="2"/>
</dbReference>
<feature type="domain" description="MHYT" evidence="4">
    <location>
        <begin position="8"/>
        <end position="200"/>
    </location>
</feature>
<gene>
    <name evidence="5" type="ORF">J40TS1_36120</name>
</gene>
<dbReference type="Gene3D" id="3.20.20.450">
    <property type="entry name" value="EAL domain"/>
    <property type="match status" value="1"/>
</dbReference>
<sequence length="668" mass="74935">MVALTGSYNIWIVALSLIIAFFTSYQALGLSKKVTSIPGKIAWGWLIIAGVVMGCGIWTMHFVGMVAFHLPIQVDYHIGKSIVSVFASIGASLIAFYVSSTTISQLKLLLSSLFMASGIVTMHYVGMSSMKNDIMTISYDPVLWATSALIAFLASYAALNLFIKIKSAESGFVLRSAAALLMAFAVTGMHYVGMEASSFWCIDPAYISNQKLISAPTTLLITVLIAIVIIVQLTWFAQVWEQIMYKKMAYTDSLTGLSNRHAMNEFFTNPTLFQRKFATMFIDLDQFKYINDTLGHDVGDLLIQQMGARLRKHANVPQYVFRIGGDEFMIVMPFENKAQVLQAVEHLLEEIRKPFMLGDHQLEVTGSIGVSYSIEHGNTKDGLLKAADTAMYYAKNLGKNQYCEYNGDMERKVIRKMEIEKGLRDALIKEKLQVYYQPKWDISSNRPIGFEALLRYTHPTLGKIAPDEFIPIAEETGLILPMTEWVLHRACHDCYEWNLEFKDNLVVSVNLSSKLIESSMLYNMTQSALVESGLAPNLLELEITEQTMIHCGASVGEQVQPLQRLGVKLSMDNFGSGYSFLGSLEQLHFQTIKIDKAYIEHYELPTKRAIVNSMIGLANQLNIQLVAEGVETEPQLNFLKDAGCHLMQGYYFKKPMPVNEVGKWLKQL</sequence>
<reference evidence="5" key="1">
    <citation type="submission" date="2021-03" db="EMBL/GenBank/DDBJ databases">
        <title>Antimicrobial resistance genes in bacteria isolated from Japanese honey, and their potential for conferring macrolide and lincosamide resistance in the American foulbrood pathogen Paenibacillus larvae.</title>
        <authorList>
            <person name="Okamoto M."/>
            <person name="Kumagai M."/>
            <person name="Kanamori H."/>
            <person name="Takamatsu D."/>
        </authorList>
    </citation>
    <scope>NUCLEOTIDE SEQUENCE</scope>
    <source>
        <strain evidence="5">J40TS1</strain>
    </source>
</reference>
<name>A0A919YQT4_9BACL</name>
<keyword evidence="6" id="KW-1185">Reference proteome</keyword>
<organism evidence="5 6">
    <name type="scientific">Paenibacillus montaniterrae</name>
    <dbReference type="NCBI Taxonomy" id="429341"/>
    <lineage>
        <taxon>Bacteria</taxon>
        <taxon>Bacillati</taxon>
        <taxon>Bacillota</taxon>
        <taxon>Bacilli</taxon>
        <taxon>Bacillales</taxon>
        <taxon>Paenibacillaceae</taxon>
        <taxon>Paenibacillus</taxon>
    </lineage>
</organism>
<keyword evidence="1" id="KW-0812">Transmembrane</keyword>
<dbReference type="PANTHER" id="PTHR44757:SF2">
    <property type="entry name" value="BIOFILM ARCHITECTURE MAINTENANCE PROTEIN MBAA"/>
    <property type="match status" value="1"/>
</dbReference>
<dbReference type="InterPro" id="IPR035919">
    <property type="entry name" value="EAL_sf"/>
</dbReference>
<feature type="domain" description="EAL" evidence="2">
    <location>
        <begin position="416"/>
        <end position="668"/>
    </location>
</feature>
<dbReference type="PROSITE" id="PS50883">
    <property type="entry name" value="EAL"/>
    <property type="match status" value="1"/>
</dbReference>
<dbReference type="SUPFAM" id="SSF141868">
    <property type="entry name" value="EAL domain-like"/>
    <property type="match status" value="1"/>
</dbReference>
<dbReference type="PANTHER" id="PTHR44757">
    <property type="entry name" value="DIGUANYLATE CYCLASE DGCP"/>
    <property type="match status" value="1"/>
</dbReference>
<dbReference type="Pfam" id="PF00990">
    <property type="entry name" value="GGDEF"/>
    <property type="match status" value="1"/>
</dbReference>
<dbReference type="CDD" id="cd01948">
    <property type="entry name" value="EAL"/>
    <property type="match status" value="1"/>
</dbReference>
<comment type="caution">
    <text evidence="5">The sequence shown here is derived from an EMBL/GenBank/DDBJ whole genome shotgun (WGS) entry which is preliminary data.</text>
</comment>
<dbReference type="PROSITE" id="PS50924">
    <property type="entry name" value="MHYT"/>
    <property type="match status" value="1"/>
</dbReference>
<dbReference type="PROSITE" id="PS50887">
    <property type="entry name" value="GGDEF"/>
    <property type="match status" value="1"/>
</dbReference>
<evidence type="ECO:0000259" key="2">
    <source>
        <dbReference type="PROSITE" id="PS50883"/>
    </source>
</evidence>
<dbReference type="SMART" id="SM00267">
    <property type="entry name" value="GGDEF"/>
    <property type="match status" value="1"/>
</dbReference>
<dbReference type="Gene3D" id="3.30.70.270">
    <property type="match status" value="1"/>
</dbReference>